<evidence type="ECO:0000256" key="1">
    <source>
        <dbReference type="ARBA" id="ARBA00000085"/>
    </source>
</evidence>
<dbReference type="Gene3D" id="3.30.565.10">
    <property type="entry name" value="Histidine kinase-like ATPase, C-terminal domain"/>
    <property type="match status" value="1"/>
</dbReference>
<keyword evidence="5" id="KW-0808">Transferase</keyword>
<dbReference type="SMART" id="SM00304">
    <property type="entry name" value="HAMP"/>
    <property type="match status" value="1"/>
</dbReference>
<dbReference type="EMBL" id="RBAM01000006">
    <property type="protein sequence ID" value="RKN71662.1"/>
    <property type="molecule type" value="Genomic_DNA"/>
</dbReference>
<evidence type="ECO:0000256" key="8">
    <source>
        <dbReference type="ARBA" id="ARBA00022989"/>
    </source>
</evidence>
<protein>
    <recommendedName>
        <fullName evidence="3">histidine kinase</fullName>
        <ecNumber evidence="3">2.7.13.3</ecNumber>
    </recommendedName>
</protein>
<keyword evidence="4" id="KW-0597">Phosphoprotein</keyword>
<evidence type="ECO:0000259" key="12">
    <source>
        <dbReference type="PROSITE" id="PS50109"/>
    </source>
</evidence>
<dbReference type="SMART" id="SM00387">
    <property type="entry name" value="HATPase_c"/>
    <property type="match status" value="1"/>
</dbReference>
<reference evidence="14 15" key="1">
    <citation type="journal article" date="2015" name="Antonie Van Leeuwenhoek">
        <title>Streptomyces klenkii sp. nov., isolated from deep marine sediment.</title>
        <authorList>
            <person name="Veyisoglu A."/>
            <person name="Sahin N."/>
        </authorList>
    </citation>
    <scope>NUCLEOTIDE SEQUENCE [LARGE SCALE GENOMIC DNA]</scope>
    <source>
        <strain evidence="14 15">KCTC 29202</strain>
    </source>
</reference>
<feature type="domain" description="Histidine kinase" evidence="12">
    <location>
        <begin position="495"/>
        <end position="688"/>
    </location>
</feature>
<keyword evidence="9" id="KW-0902">Two-component regulatory system</keyword>
<dbReference type="SMART" id="SM00388">
    <property type="entry name" value="HisKA"/>
    <property type="match status" value="1"/>
</dbReference>
<evidence type="ECO:0000313" key="15">
    <source>
        <dbReference type="Proteomes" id="UP000270343"/>
    </source>
</evidence>
<evidence type="ECO:0000256" key="10">
    <source>
        <dbReference type="SAM" id="MobiDB-lite"/>
    </source>
</evidence>
<dbReference type="AlphaFoldDB" id="A0A3B0BG38"/>
<dbReference type="Pfam" id="PF00512">
    <property type="entry name" value="HisKA"/>
    <property type="match status" value="1"/>
</dbReference>
<comment type="subcellular location">
    <subcellularLocation>
        <location evidence="2">Cell membrane</location>
    </subcellularLocation>
</comment>
<keyword evidence="15" id="KW-1185">Reference proteome</keyword>
<dbReference type="Pfam" id="PF00672">
    <property type="entry name" value="HAMP"/>
    <property type="match status" value="1"/>
</dbReference>
<accession>A0A3B0BG38</accession>
<keyword evidence="7 14" id="KW-0418">Kinase</keyword>
<evidence type="ECO:0000256" key="7">
    <source>
        <dbReference type="ARBA" id="ARBA00022777"/>
    </source>
</evidence>
<dbReference type="Gene3D" id="6.10.340.10">
    <property type="match status" value="1"/>
</dbReference>
<comment type="caution">
    <text evidence="14">The sequence shown here is derived from an EMBL/GenBank/DDBJ whole genome shotgun (WGS) entry which is preliminary data.</text>
</comment>
<dbReference type="GO" id="GO:0000155">
    <property type="term" value="F:phosphorelay sensor kinase activity"/>
    <property type="evidence" value="ECO:0007669"/>
    <property type="project" value="InterPro"/>
</dbReference>
<evidence type="ECO:0000256" key="4">
    <source>
        <dbReference type="ARBA" id="ARBA00022553"/>
    </source>
</evidence>
<feature type="compositionally biased region" description="Basic and acidic residues" evidence="10">
    <location>
        <begin position="77"/>
        <end position="94"/>
    </location>
</feature>
<dbReference type="Pfam" id="PF02518">
    <property type="entry name" value="HATPase_c"/>
    <property type="match status" value="1"/>
</dbReference>
<dbReference type="PROSITE" id="PS50885">
    <property type="entry name" value="HAMP"/>
    <property type="match status" value="1"/>
</dbReference>
<evidence type="ECO:0000256" key="6">
    <source>
        <dbReference type="ARBA" id="ARBA00022692"/>
    </source>
</evidence>
<gene>
    <name evidence="14" type="ORF">D7231_16850</name>
</gene>
<feature type="compositionally biased region" description="Basic residues" evidence="10">
    <location>
        <begin position="124"/>
        <end position="135"/>
    </location>
</feature>
<name>A0A3B0BG38_9ACTN</name>
<comment type="catalytic activity">
    <reaction evidence="1">
        <text>ATP + protein L-histidine = ADP + protein N-phospho-L-histidine.</text>
        <dbReference type="EC" id="2.7.13.3"/>
    </reaction>
</comment>
<feature type="region of interest" description="Disordered" evidence="10">
    <location>
        <begin position="1"/>
        <end position="199"/>
    </location>
</feature>
<dbReference type="PANTHER" id="PTHR45436:SF5">
    <property type="entry name" value="SENSOR HISTIDINE KINASE TRCS"/>
    <property type="match status" value="1"/>
</dbReference>
<feature type="compositionally biased region" description="Basic residues" evidence="10">
    <location>
        <begin position="95"/>
        <end position="104"/>
    </location>
</feature>
<dbReference type="CDD" id="cd00082">
    <property type="entry name" value="HisKA"/>
    <property type="match status" value="1"/>
</dbReference>
<dbReference type="InterPro" id="IPR003594">
    <property type="entry name" value="HATPase_dom"/>
</dbReference>
<dbReference type="CDD" id="cd06225">
    <property type="entry name" value="HAMP"/>
    <property type="match status" value="1"/>
</dbReference>
<keyword evidence="11" id="KW-0472">Membrane</keyword>
<feature type="domain" description="HAMP" evidence="13">
    <location>
        <begin position="428"/>
        <end position="487"/>
    </location>
</feature>
<dbReference type="InterPro" id="IPR050428">
    <property type="entry name" value="TCS_sensor_his_kinase"/>
</dbReference>
<evidence type="ECO:0000259" key="13">
    <source>
        <dbReference type="PROSITE" id="PS50885"/>
    </source>
</evidence>
<dbReference type="SUPFAM" id="SSF55874">
    <property type="entry name" value="ATPase domain of HSP90 chaperone/DNA topoisomerase II/histidine kinase"/>
    <property type="match status" value="1"/>
</dbReference>
<feature type="compositionally biased region" description="Basic and acidic residues" evidence="10">
    <location>
        <begin position="40"/>
        <end position="53"/>
    </location>
</feature>
<evidence type="ECO:0000256" key="9">
    <source>
        <dbReference type="ARBA" id="ARBA00023012"/>
    </source>
</evidence>
<keyword evidence="8 11" id="KW-1133">Transmembrane helix</keyword>
<feature type="transmembrane region" description="Helical" evidence="11">
    <location>
        <begin position="407"/>
        <end position="427"/>
    </location>
</feature>
<dbReference type="InterPro" id="IPR003660">
    <property type="entry name" value="HAMP_dom"/>
</dbReference>
<dbReference type="Proteomes" id="UP000270343">
    <property type="component" value="Unassembled WGS sequence"/>
</dbReference>
<dbReference type="PROSITE" id="PS50109">
    <property type="entry name" value="HIS_KIN"/>
    <property type="match status" value="1"/>
</dbReference>
<dbReference type="Gene3D" id="1.10.287.130">
    <property type="match status" value="1"/>
</dbReference>
<dbReference type="OrthoDB" id="9786919at2"/>
<evidence type="ECO:0000256" key="2">
    <source>
        <dbReference type="ARBA" id="ARBA00004236"/>
    </source>
</evidence>
<feature type="compositionally biased region" description="Basic residues" evidence="10">
    <location>
        <begin position="157"/>
        <end position="174"/>
    </location>
</feature>
<dbReference type="InterPro" id="IPR005467">
    <property type="entry name" value="His_kinase_dom"/>
</dbReference>
<dbReference type="GO" id="GO:0005886">
    <property type="term" value="C:plasma membrane"/>
    <property type="evidence" value="ECO:0007669"/>
    <property type="project" value="UniProtKB-SubCell"/>
</dbReference>
<dbReference type="EC" id="2.7.13.3" evidence="3"/>
<evidence type="ECO:0000313" key="14">
    <source>
        <dbReference type="EMBL" id="RKN71662.1"/>
    </source>
</evidence>
<organism evidence="14 15">
    <name type="scientific">Streptomyces klenkii</name>
    <dbReference type="NCBI Taxonomy" id="1420899"/>
    <lineage>
        <taxon>Bacteria</taxon>
        <taxon>Bacillati</taxon>
        <taxon>Actinomycetota</taxon>
        <taxon>Actinomycetes</taxon>
        <taxon>Kitasatosporales</taxon>
        <taxon>Streptomycetaceae</taxon>
        <taxon>Streptomyces</taxon>
    </lineage>
</organism>
<sequence>MEHPSAPIRPPRRRESRAAPAYRAPQAPPAGARGAGRARGGADRGGGVRERGRAGRRRAHSPRLGALQTVAAGDARALAERVAARRRDGREGPRRRPRPLRRHPQAGCVRPGQGRGRGQPQGHRGGRPRRRHRRQAGLLVLRRAPGADLPHAQARLQRPHRRRPRRPDRRHRHGGPLPLAARLHPGQGRADPRPVDRRPALVHRGRRPRPHRLGALDDPALRPALGLHLELPDPLHGLPALRDPPRRDPRLLRHAARPQGALVTAARPRGLRARLRGLSRLGSLYGKFTLFLAVVCCVVATVLGVLVHVIVTRQTVHQARSEALARLDSATRAYASGDPMHHPAALNPTDLPRRLQEMALRGERGTALGDHDGTPTMWAAGPADAGVITARFDYRHSKDTIDGLDRAIAGSATLAIGGTLLIGVFAVSRVTRRLHRTADVARRISAGDLDARVADPRTTRPAREQDEVAAVSAALDAMAGTLQARLQSEQRFTADVAHELRTPLAGLQAAADLLPPGRPTELVRDRVQTLRRLTEDLLEISRLDSLTEQADLDAHMLGLLAERAVRASGLEAEVHVVRDACVETDRRRLERVLSNLLANAHRHGRPPVVVTVDGPVVSIRDHGEGYPDYLLEHGPQRFRTEPTRSGAKGHGLGLTIAIGQARTIHAELTFANAPGGGALTTLTLPEYEEVPGEPE</sequence>
<dbReference type="InterPro" id="IPR003661">
    <property type="entry name" value="HisK_dim/P_dom"/>
</dbReference>
<keyword evidence="6 11" id="KW-0812">Transmembrane</keyword>
<feature type="compositionally biased region" description="Low complexity" evidence="10">
    <location>
        <begin position="18"/>
        <end position="32"/>
    </location>
</feature>
<dbReference type="PANTHER" id="PTHR45436">
    <property type="entry name" value="SENSOR HISTIDINE KINASE YKOH"/>
    <property type="match status" value="1"/>
</dbReference>
<dbReference type="InterPro" id="IPR036097">
    <property type="entry name" value="HisK_dim/P_sf"/>
</dbReference>
<evidence type="ECO:0000256" key="3">
    <source>
        <dbReference type="ARBA" id="ARBA00012438"/>
    </source>
</evidence>
<evidence type="ECO:0000256" key="5">
    <source>
        <dbReference type="ARBA" id="ARBA00022679"/>
    </source>
</evidence>
<evidence type="ECO:0000256" key="11">
    <source>
        <dbReference type="SAM" id="Phobius"/>
    </source>
</evidence>
<proteinExistence type="predicted"/>
<feature type="transmembrane region" description="Helical" evidence="11">
    <location>
        <begin position="284"/>
        <end position="311"/>
    </location>
</feature>
<dbReference type="InterPro" id="IPR036890">
    <property type="entry name" value="HATPase_C_sf"/>
</dbReference>
<dbReference type="SUPFAM" id="SSF47384">
    <property type="entry name" value="Homodimeric domain of signal transducing histidine kinase"/>
    <property type="match status" value="1"/>
</dbReference>
<feature type="compositionally biased region" description="Basic and acidic residues" evidence="10">
    <location>
        <begin position="190"/>
        <end position="199"/>
    </location>
</feature>